<organism evidence="1 2">
    <name type="scientific">Dehalogenimonas alkenigignens</name>
    <dbReference type="NCBI Taxonomy" id="1217799"/>
    <lineage>
        <taxon>Bacteria</taxon>
        <taxon>Bacillati</taxon>
        <taxon>Chloroflexota</taxon>
        <taxon>Dehalococcoidia</taxon>
        <taxon>Dehalococcoidales</taxon>
        <taxon>Dehalococcoidaceae</taxon>
        <taxon>Dehalogenimonas</taxon>
    </lineage>
</organism>
<dbReference type="AlphaFoldDB" id="A0A0W0GGY8"/>
<dbReference type="PATRIC" id="fig|1217799.6.peg.653"/>
<sequence>MVEEACQPAGLVESDAGAVRRLRAAIGQGRHWYLALLEAVGAWQTDEECLEGRLYRYLIDGEAFDFLLLAERLTETVRDLVPEAERVALLFNSKAPVEVSDDEMKGLLGEARYRQMLNYFYGITAEEALILAVQEEARKDERSIVIKSFDTADESFKRIYDQPRAELLKMFRRERGERTSRSLKLAEMREFTYWLFKYRLRHAEKARVASDMKKSLARLKKFPGKSGSPGLDQLLGV</sequence>
<gene>
    <name evidence="1" type="ORF">DEALK_06340</name>
</gene>
<evidence type="ECO:0000313" key="2">
    <source>
        <dbReference type="Proteomes" id="UP000053947"/>
    </source>
</evidence>
<proteinExistence type="predicted"/>
<comment type="caution">
    <text evidence="1">The sequence shown here is derived from an EMBL/GenBank/DDBJ whole genome shotgun (WGS) entry which is preliminary data.</text>
</comment>
<dbReference type="STRING" id="1217799.DEALK_06340"/>
<accession>A0A0W0GGY8</accession>
<dbReference type="Proteomes" id="UP000053947">
    <property type="component" value="Unassembled WGS sequence"/>
</dbReference>
<evidence type="ECO:0000313" key="1">
    <source>
        <dbReference type="EMBL" id="KTB47789.1"/>
    </source>
</evidence>
<reference evidence="1 2" key="1">
    <citation type="submission" date="2015-06" db="EMBL/GenBank/DDBJ databases">
        <title>Genome sequence of the organohalide-respiring Dehalogenimonas alkenigignens type strain (IP3-3T).</title>
        <authorList>
            <person name="Key T.A."/>
            <person name="Richmond D.P."/>
            <person name="Bowman K.S."/>
            <person name="Cho Y.-J."/>
            <person name="Chun J."/>
            <person name="da Costa M.S."/>
            <person name="Rainey F.A."/>
            <person name="Moe W.M."/>
        </authorList>
    </citation>
    <scope>NUCLEOTIDE SEQUENCE [LARGE SCALE GENOMIC DNA]</scope>
    <source>
        <strain evidence="1 2">IP3-3</strain>
    </source>
</reference>
<keyword evidence="2" id="KW-1185">Reference proteome</keyword>
<dbReference type="OrthoDB" id="150759at2"/>
<name>A0A0W0GGY8_9CHLR</name>
<dbReference type="EMBL" id="LFDV01000002">
    <property type="protein sequence ID" value="KTB47789.1"/>
    <property type="molecule type" value="Genomic_DNA"/>
</dbReference>
<protein>
    <submittedName>
        <fullName evidence="1">Uncharacterized protein</fullName>
    </submittedName>
</protein>
<dbReference type="RefSeq" id="WP_058438588.1">
    <property type="nucleotide sequence ID" value="NZ_KQ758903.1"/>
</dbReference>